<feature type="compositionally biased region" description="Basic and acidic residues" evidence="1">
    <location>
        <begin position="37"/>
        <end position="55"/>
    </location>
</feature>
<name>A0A0D1XG37_9EURO</name>
<evidence type="ECO:0000313" key="2">
    <source>
        <dbReference type="EMBL" id="KIV87051.1"/>
    </source>
</evidence>
<proteinExistence type="predicted"/>
<feature type="region of interest" description="Disordered" evidence="1">
    <location>
        <begin position="34"/>
        <end position="55"/>
    </location>
</feature>
<evidence type="ECO:0000313" key="3">
    <source>
        <dbReference type="Proteomes" id="UP000053599"/>
    </source>
</evidence>
<dbReference type="AlphaFoldDB" id="A0A0D1XG37"/>
<evidence type="ECO:0000256" key="1">
    <source>
        <dbReference type="SAM" id="MobiDB-lite"/>
    </source>
</evidence>
<protein>
    <submittedName>
        <fullName evidence="2">Uncharacterized protein</fullName>
    </submittedName>
</protein>
<sequence>MKATMSPSKTYLWERDRETMTIFRKSVNRIIETPEDAGLRRASKSDRNVEHTKDHGASEFNSCAVQVHKSSASKGRLATSTLRKDVLGLFACRTITDAERLDVRHRRLCRINPSWRNPGSESPCFLSTCPRPSQFCYGNT</sequence>
<dbReference type="Proteomes" id="UP000053599">
    <property type="component" value="Unassembled WGS sequence"/>
</dbReference>
<accession>A0A0D1XG37</accession>
<dbReference type="HOGENOM" id="CLU_1835201_0_0_1"/>
<reference evidence="2 3" key="1">
    <citation type="submission" date="2015-01" db="EMBL/GenBank/DDBJ databases">
        <title>The Genome Sequence of Exophiala sideris CBS121828.</title>
        <authorList>
            <consortium name="The Broad Institute Genomics Platform"/>
            <person name="Cuomo C."/>
            <person name="de Hoog S."/>
            <person name="Gorbushina A."/>
            <person name="Stielow B."/>
            <person name="Teixiera M."/>
            <person name="Abouelleil A."/>
            <person name="Chapman S.B."/>
            <person name="Priest M."/>
            <person name="Young S.K."/>
            <person name="Wortman J."/>
            <person name="Nusbaum C."/>
            <person name="Birren B."/>
        </authorList>
    </citation>
    <scope>NUCLEOTIDE SEQUENCE [LARGE SCALE GENOMIC DNA]</scope>
    <source>
        <strain evidence="2 3">CBS 121828</strain>
    </source>
</reference>
<gene>
    <name evidence="2" type="ORF">PV11_02622</name>
</gene>
<organism evidence="2 3">
    <name type="scientific">Exophiala sideris</name>
    <dbReference type="NCBI Taxonomy" id="1016849"/>
    <lineage>
        <taxon>Eukaryota</taxon>
        <taxon>Fungi</taxon>
        <taxon>Dikarya</taxon>
        <taxon>Ascomycota</taxon>
        <taxon>Pezizomycotina</taxon>
        <taxon>Eurotiomycetes</taxon>
        <taxon>Chaetothyriomycetidae</taxon>
        <taxon>Chaetothyriales</taxon>
        <taxon>Herpotrichiellaceae</taxon>
        <taxon>Exophiala</taxon>
    </lineage>
</organism>
<dbReference type="EMBL" id="KN846951">
    <property type="protein sequence ID" value="KIV87051.1"/>
    <property type="molecule type" value="Genomic_DNA"/>
</dbReference>